<comment type="caution">
    <text evidence="2">The sequence shown here is derived from an EMBL/GenBank/DDBJ whole genome shotgun (WGS) entry which is preliminary data.</text>
</comment>
<dbReference type="EMBL" id="JARQWQ010000008">
    <property type="protein sequence ID" value="KAK2570413.1"/>
    <property type="molecule type" value="Genomic_DNA"/>
</dbReference>
<reference evidence="2" key="1">
    <citation type="journal article" date="2023" name="G3 (Bethesda)">
        <title>Whole genome assembly and annotation of the endangered Caribbean coral Acropora cervicornis.</title>
        <authorList>
            <person name="Selwyn J.D."/>
            <person name="Vollmer S.V."/>
        </authorList>
    </citation>
    <scope>NUCLEOTIDE SEQUENCE</scope>
    <source>
        <strain evidence="2">K2</strain>
    </source>
</reference>
<keyword evidence="3" id="KW-1185">Reference proteome</keyword>
<feature type="region of interest" description="Disordered" evidence="1">
    <location>
        <begin position="134"/>
        <end position="238"/>
    </location>
</feature>
<feature type="compositionally biased region" description="Polar residues" evidence="1">
    <location>
        <begin position="162"/>
        <end position="173"/>
    </location>
</feature>
<protein>
    <submittedName>
        <fullName evidence="2">Uncharacterized protein</fullName>
    </submittedName>
</protein>
<accession>A0AAD9R023</accession>
<dbReference type="Proteomes" id="UP001249851">
    <property type="component" value="Unassembled WGS sequence"/>
</dbReference>
<sequence>MDIYSDVHQDSIVHCNWCNKAMKSNSDQAKVCCDECNLLLDLRRLMNFLVSHDSMDVAKFDSLASHFCQINGHSSQSGEDAIKLLQKATSISHSLHVLTKNFPDFTIQGPNGETITLESVNELLKKLLPQADCDSQHKSTVKAKRKKNKEGTLKRDVKDSQISDSLSETNLSSENKRKKKKTFEDFSPTNGHHSEVLEENEEIEDPVKKRLVFSEKKKKVSDGKVRKRTKKMRTLPAR</sequence>
<evidence type="ECO:0000313" key="3">
    <source>
        <dbReference type="Proteomes" id="UP001249851"/>
    </source>
</evidence>
<proteinExistence type="predicted"/>
<feature type="compositionally biased region" description="Basic and acidic residues" evidence="1">
    <location>
        <begin position="205"/>
        <end position="224"/>
    </location>
</feature>
<gene>
    <name evidence="2" type="ORF">P5673_005223</name>
</gene>
<evidence type="ECO:0000313" key="2">
    <source>
        <dbReference type="EMBL" id="KAK2570413.1"/>
    </source>
</evidence>
<evidence type="ECO:0000256" key="1">
    <source>
        <dbReference type="SAM" id="MobiDB-lite"/>
    </source>
</evidence>
<reference evidence="2" key="2">
    <citation type="journal article" date="2023" name="Science">
        <title>Genomic signatures of disease resistance in endangered staghorn corals.</title>
        <authorList>
            <person name="Vollmer S.V."/>
            <person name="Selwyn J.D."/>
            <person name="Despard B.A."/>
            <person name="Roesel C.L."/>
        </authorList>
    </citation>
    <scope>NUCLEOTIDE SEQUENCE</scope>
    <source>
        <strain evidence="2">K2</strain>
    </source>
</reference>
<feature type="compositionally biased region" description="Basic residues" evidence="1">
    <location>
        <begin position="225"/>
        <end position="238"/>
    </location>
</feature>
<feature type="compositionally biased region" description="Basic and acidic residues" evidence="1">
    <location>
        <begin position="149"/>
        <end position="161"/>
    </location>
</feature>
<dbReference type="AlphaFoldDB" id="A0AAD9R023"/>
<organism evidence="2 3">
    <name type="scientific">Acropora cervicornis</name>
    <name type="common">Staghorn coral</name>
    <dbReference type="NCBI Taxonomy" id="6130"/>
    <lineage>
        <taxon>Eukaryota</taxon>
        <taxon>Metazoa</taxon>
        <taxon>Cnidaria</taxon>
        <taxon>Anthozoa</taxon>
        <taxon>Hexacorallia</taxon>
        <taxon>Scleractinia</taxon>
        <taxon>Astrocoeniina</taxon>
        <taxon>Acroporidae</taxon>
        <taxon>Acropora</taxon>
    </lineage>
</organism>
<name>A0AAD9R023_ACRCE</name>
<feature type="compositionally biased region" description="Basic residues" evidence="1">
    <location>
        <begin position="139"/>
        <end position="148"/>
    </location>
</feature>